<dbReference type="AlphaFoldDB" id="A0A239P2Z2"/>
<dbReference type="Gene3D" id="3.10.450.50">
    <property type="match status" value="1"/>
</dbReference>
<keyword evidence="5 7" id="KW-0238">DNA-binding</keyword>
<dbReference type="NCBIfam" id="TIGR02937">
    <property type="entry name" value="sigma70-ECF"/>
    <property type="match status" value="1"/>
</dbReference>
<dbReference type="GO" id="GO:0003677">
    <property type="term" value="F:DNA binding"/>
    <property type="evidence" value="ECO:0007669"/>
    <property type="project" value="UniProtKB-KW"/>
</dbReference>
<dbReference type="SUPFAM" id="SSF88946">
    <property type="entry name" value="Sigma2 domain of RNA polymerase sigma factors"/>
    <property type="match status" value="1"/>
</dbReference>
<evidence type="ECO:0000313" key="13">
    <source>
        <dbReference type="Proteomes" id="UP000198282"/>
    </source>
</evidence>
<evidence type="ECO:0000256" key="2">
    <source>
        <dbReference type="ARBA" id="ARBA00011344"/>
    </source>
</evidence>
<dbReference type="SUPFAM" id="SSF54427">
    <property type="entry name" value="NTF2-like"/>
    <property type="match status" value="1"/>
</dbReference>
<dbReference type="InterPro" id="IPR014284">
    <property type="entry name" value="RNA_pol_sigma-70_dom"/>
</dbReference>
<dbReference type="InterPro" id="IPR014305">
    <property type="entry name" value="RNA_pol_sigma-G_actinobac"/>
</dbReference>
<evidence type="ECO:0000259" key="9">
    <source>
        <dbReference type="Pfam" id="PF04542"/>
    </source>
</evidence>
<evidence type="ECO:0000256" key="5">
    <source>
        <dbReference type="ARBA" id="ARBA00023125"/>
    </source>
</evidence>
<dbReference type="InterPro" id="IPR037401">
    <property type="entry name" value="SnoaL-like"/>
</dbReference>
<dbReference type="Gene3D" id="1.10.10.10">
    <property type="entry name" value="Winged helix-like DNA-binding domain superfamily/Winged helix DNA-binding domain"/>
    <property type="match status" value="1"/>
</dbReference>
<dbReference type="Proteomes" id="UP000198282">
    <property type="component" value="Unassembled WGS sequence"/>
</dbReference>
<evidence type="ECO:0000256" key="1">
    <source>
        <dbReference type="ARBA" id="ARBA00010641"/>
    </source>
</evidence>
<feature type="region of interest" description="Disordered" evidence="8">
    <location>
        <begin position="100"/>
        <end position="125"/>
    </location>
</feature>
<keyword evidence="13" id="KW-1185">Reference proteome</keyword>
<comment type="similarity">
    <text evidence="1 7">Belongs to the sigma-70 factor family. ECF subfamily.</text>
</comment>
<evidence type="ECO:0000313" key="12">
    <source>
        <dbReference type="EMBL" id="SNT61352.1"/>
    </source>
</evidence>
<evidence type="ECO:0000256" key="8">
    <source>
        <dbReference type="SAM" id="MobiDB-lite"/>
    </source>
</evidence>
<evidence type="ECO:0000256" key="4">
    <source>
        <dbReference type="ARBA" id="ARBA00023082"/>
    </source>
</evidence>
<evidence type="ECO:0000256" key="6">
    <source>
        <dbReference type="ARBA" id="ARBA00023163"/>
    </source>
</evidence>
<dbReference type="GO" id="GO:0016987">
    <property type="term" value="F:sigma factor activity"/>
    <property type="evidence" value="ECO:0007669"/>
    <property type="project" value="UniProtKB-KW"/>
</dbReference>
<dbReference type="Pfam" id="PF04542">
    <property type="entry name" value="Sigma70_r2"/>
    <property type="match status" value="1"/>
</dbReference>
<accession>A0A239P2Z2</accession>
<dbReference type="InterPro" id="IPR032710">
    <property type="entry name" value="NTF2-like_dom_sf"/>
</dbReference>
<evidence type="ECO:0000259" key="10">
    <source>
        <dbReference type="Pfam" id="PF08281"/>
    </source>
</evidence>
<dbReference type="Pfam" id="PF08281">
    <property type="entry name" value="Sigma70_r4_2"/>
    <property type="match status" value="1"/>
</dbReference>
<organism evidence="12 13">
    <name type="scientific">Streptosporangium subroseum</name>
    <dbReference type="NCBI Taxonomy" id="106412"/>
    <lineage>
        <taxon>Bacteria</taxon>
        <taxon>Bacillati</taxon>
        <taxon>Actinomycetota</taxon>
        <taxon>Actinomycetes</taxon>
        <taxon>Streptosporangiales</taxon>
        <taxon>Streptosporangiaceae</taxon>
        <taxon>Streptosporangium</taxon>
    </lineage>
</organism>
<feature type="domain" description="SnoaL-like" evidence="11">
    <location>
        <begin position="233"/>
        <end position="335"/>
    </location>
</feature>
<dbReference type="CDD" id="cd06171">
    <property type="entry name" value="Sigma70_r4"/>
    <property type="match status" value="1"/>
</dbReference>
<reference evidence="12 13" key="1">
    <citation type="submission" date="2017-06" db="EMBL/GenBank/DDBJ databases">
        <authorList>
            <person name="Kim H.J."/>
            <person name="Triplett B.A."/>
        </authorList>
    </citation>
    <scope>NUCLEOTIDE SEQUENCE [LARGE SCALE GENOMIC DNA]</scope>
    <source>
        <strain evidence="12 13">CGMCC 4.2132</strain>
    </source>
</reference>
<dbReference type="EMBL" id="FZOD01000083">
    <property type="protein sequence ID" value="SNT61352.1"/>
    <property type="molecule type" value="Genomic_DNA"/>
</dbReference>
<evidence type="ECO:0000259" key="11">
    <source>
        <dbReference type="Pfam" id="PF12680"/>
    </source>
</evidence>
<keyword evidence="3 7" id="KW-0805">Transcription regulation</keyword>
<feature type="domain" description="RNA polymerase sigma factor 70 region 4 type 2" evidence="10">
    <location>
        <begin position="157"/>
        <end position="208"/>
    </location>
</feature>
<dbReference type="InterPro" id="IPR013325">
    <property type="entry name" value="RNA_pol_sigma_r2"/>
</dbReference>
<dbReference type="SUPFAM" id="SSF88659">
    <property type="entry name" value="Sigma3 and sigma4 domains of RNA polymerase sigma factors"/>
    <property type="match status" value="1"/>
</dbReference>
<dbReference type="NCBIfam" id="TIGR02960">
    <property type="entry name" value="SigX5"/>
    <property type="match status" value="1"/>
</dbReference>
<dbReference type="InterPro" id="IPR039425">
    <property type="entry name" value="RNA_pol_sigma-70-like"/>
</dbReference>
<feature type="domain" description="RNA polymerase sigma-70 region 2" evidence="9">
    <location>
        <begin position="36"/>
        <end position="101"/>
    </location>
</feature>
<dbReference type="Gene3D" id="1.10.1740.10">
    <property type="match status" value="1"/>
</dbReference>
<dbReference type="InterPro" id="IPR013324">
    <property type="entry name" value="RNA_pol_sigma_r3/r4-like"/>
</dbReference>
<dbReference type="InterPro" id="IPR036388">
    <property type="entry name" value="WH-like_DNA-bd_sf"/>
</dbReference>
<dbReference type="NCBIfam" id="NF006089">
    <property type="entry name" value="PRK08241.1"/>
    <property type="match status" value="1"/>
</dbReference>
<name>A0A239P2Z2_9ACTN</name>
<dbReference type="PANTHER" id="PTHR43133">
    <property type="entry name" value="RNA POLYMERASE ECF-TYPE SIGMA FACTO"/>
    <property type="match status" value="1"/>
</dbReference>
<dbReference type="GO" id="GO:0006352">
    <property type="term" value="P:DNA-templated transcription initiation"/>
    <property type="evidence" value="ECO:0007669"/>
    <property type="project" value="InterPro"/>
</dbReference>
<evidence type="ECO:0000256" key="3">
    <source>
        <dbReference type="ARBA" id="ARBA00023015"/>
    </source>
</evidence>
<protein>
    <recommendedName>
        <fullName evidence="7">RNA polymerase sigma factor</fullName>
    </recommendedName>
</protein>
<dbReference type="InterPro" id="IPR000838">
    <property type="entry name" value="RNA_pol_sigma70_ECF_CS"/>
</dbReference>
<proteinExistence type="inferred from homology"/>
<keyword evidence="6 7" id="KW-0804">Transcription</keyword>
<gene>
    <name evidence="12" type="ORF">SAMN05216276_108320</name>
</gene>
<evidence type="ECO:0000256" key="7">
    <source>
        <dbReference type="RuleBase" id="RU000716"/>
    </source>
</evidence>
<dbReference type="PROSITE" id="PS01063">
    <property type="entry name" value="SIGMA70_ECF"/>
    <property type="match status" value="1"/>
</dbReference>
<comment type="subunit">
    <text evidence="2">Interacts transiently with the RNA polymerase catalytic core formed by RpoA, RpoB, RpoC and RpoZ (2 alpha, 1 beta, 1 beta' and 1 omega subunit) to form the RNA polymerase holoenzyme that can initiate transcription.</text>
</comment>
<dbReference type="InterPro" id="IPR013249">
    <property type="entry name" value="RNA_pol_sigma70_r4_t2"/>
</dbReference>
<dbReference type="Pfam" id="PF12680">
    <property type="entry name" value="SnoaL_2"/>
    <property type="match status" value="1"/>
</dbReference>
<dbReference type="PANTHER" id="PTHR43133:SF65">
    <property type="entry name" value="ECF RNA POLYMERASE SIGMA FACTOR SIGG"/>
    <property type="match status" value="1"/>
</dbReference>
<sequence>MSWKHSGSGSLGEVGAEEDALVAAAQAGDEPAFTELVERHRRELRVHCYRMLGSFEESEDLVQETFLRAWRGRETFQGRSTFRAWLYRIATNACLDFLDRHPRHPRPRETGQGPHGASPPAEIPWLQPYPDGLLEPVASGDAEPDAAAVGRETIELAFLAALQHLPPGQRAALILRDVLGWPAKETAALLETSVDSVKSALKRARSTLRTHLPERRLEWAPSTAPTARERELLRRFMDAHAQADPAALVELLSEDVRMTMPPHPFWVSGREAVRAFAAHAFGPDSPLYQGRWRNVPTRANRQPAVAGYIRLPGASAYRAQVLNVLRIEDGKIVEVTIFEPHLLTAFGLPPELPPDGDPF</sequence>
<dbReference type="InterPro" id="IPR007627">
    <property type="entry name" value="RNA_pol_sigma70_r2"/>
</dbReference>
<keyword evidence="4 7" id="KW-0731">Sigma factor</keyword>
<dbReference type="GO" id="GO:0006950">
    <property type="term" value="P:response to stress"/>
    <property type="evidence" value="ECO:0007669"/>
    <property type="project" value="UniProtKB-ARBA"/>
</dbReference>